<sequence length="51" mass="5751">MVIEDEIVVLMGVMAYIEPYAVPLDPIELLTGLTRKTQELFRGPSKETQQS</sequence>
<protein>
    <submittedName>
        <fullName evidence="1">Uncharacterized protein</fullName>
    </submittedName>
</protein>
<comment type="caution">
    <text evidence="1">The sequence shown here is derived from an EMBL/GenBank/DDBJ whole genome shotgun (WGS) entry which is preliminary data.</text>
</comment>
<dbReference type="AlphaFoldDB" id="A0A2T5IGB7"/>
<evidence type="ECO:0000313" key="1">
    <source>
        <dbReference type="EMBL" id="PTQ82877.1"/>
    </source>
</evidence>
<accession>A0A2T5IGB7</accession>
<proteinExistence type="predicted"/>
<name>A0A2T5IGB7_9PROT</name>
<evidence type="ECO:0000313" key="2">
    <source>
        <dbReference type="Proteomes" id="UP000244152"/>
    </source>
</evidence>
<reference evidence="1 2" key="1">
    <citation type="submission" date="2018-04" db="EMBL/GenBank/DDBJ databases">
        <title>Active sludge and wastewater microbial communities from Klosterneuburg, Austria.</title>
        <authorList>
            <person name="Wagner M."/>
        </authorList>
    </citation>
    <scope>NUCLEOTIDE SEQUENCE [LARGE SCALE GENOMIC DNA]</scope>
    <source>
        <strain evidence="1 2">Nl12</strain>
    </source>
</reference>
<dbReference type="EMBL" id="QAOK01000003">
    <property type="protein sequence ID" value="PTQ82877.1"/>
    <property type="molecule type" value="Genomic_DNA"/>
</dbReference>
<gene>
    <name evidence="1" type="ORF">C8R21_103158</name>
</gene>
<dbReference type="Proteomes" id="UP000244152">
    <property type="component" value="Unassembled WGS sequence"/>
</dbReference>
<organism evidence="1 2">
    <name type="scientific">Nitrosospira multiformis</name>
    <dbReference type="NCBI Taxonomy" id="1231"/>
    <lineage>
        <taxon>Bacteria</taxon>
        <taxon>Pseudomonadati</taxon>
        <taxon>Pseudomonadota</taxon>
        <taxon>Betaproteobacteria</taxon>
        <taxon>Nitrosomonadales</taxon>
        <taxon>Nitrosomonadaceae</taxon>
        <taxon>Nitrosospira</taxon>
    </lineage>
</organism>